<comment type="caution">
    <text evidence="1">The sequence shown here is derived from an EMBL/GenBank/DDBJ whole genome shotgun (WGS) entry which is preliminary data.</text>
</comment>
<keyword evidence="2" id="KW-1185">Reference proteome</keyword>
<sequence length="92" mass="10012">MDTNAAAPWPLPERLTLETVGGIHAQWLGKETAIGDLDLSGVNEIDSAGVALLHWLRGRQRALGRAPSRVREDAAGRYRALCRAHRLDDMAG</sequence>
<dbReference type="InterPro" id="IPR036513">
    <property type="entry name" value="STAS_dom_sf"/>
</dbReference>
<proteinExistence type="predicted"/>
<dbReference type="AlphaFoldDB" id="A0AAW9R8B5"/>
<organism evidence="1 2">
    <name type="scientific">Denitratimonas tolerans</name>
    <dbReference type="NCBI Taxonomy" id="1338420"/>
    <lineage>
        <taxon>Bacteria</taxon>
        <taxon>Pseudomonadati</taxon>
        <taxon>Pseudomonadota</taxon>
        <taxon>Gammaproteobacteria</taxon>
        <taxon>Lysobacterales</taxon>
        <taxon>Lysobacteraceae</taxon>
        <taxon>Denitratimonas</taxon>
    </lineage>
</organism>
<protein>
    <recommendedName>
        <fullName evidence="3">STAS domain-containing protein</fullName>
    </recommendedName>
</protein>
<dbReference type="EMBL" id="JBBDHC010000019">
    <property type="protein sequence ID" value="MEJ1250379.1"/>
    <property type="molecule type" value="Genomic_DNA"/>
</dbReference>
<evidence type="ECO:0000313" key="1">
    <source>
        <dbReference type="EMBL" id="MEJ1250379.1"/>
    </source>
</evidence>
<evidence type="ECO:0000313" key="2">
    <source>
        <dbReference type="Proteomes" id="UP001364472"/>
    </source>
</evidence>
<gene>
    <name evidence="1" type="ORF">WB794_11920</name>
</gene>
<dbReference type="RefSeq" id="WP_337336082.1">
    <property type="nucleotide sequence ID" value="NZ_JBBDHC010000019.1"/>
</dbReference>
<name>A0AAW9R8B5_9GAMM</name>
<evidence type="ECO:0008006" key="3">
    <source>
        <dbReference type="Google" id="ProtNLM"/>
    </source>
</evidence>
<dbReference type="SUPFAM" id="SSF52091">
    <property type="entry name" value="SpoIIaa-like"/>
    <property type="match status" value="1"/>
</dbReference>
<accession>A0AAW9R8B5</accession>
<dbReference type="Proteomes" id="UP001364472">
    <property type="component" value="Unassembled WGS sequence"/>
</dbReference>
<reference evidence="1 2" key="1">
    <citation type="journal article" date="2016" name="Antonie Van Leeuwenhoek">
        <title>Denitratimonas tolerans gen. nov., sp. nov., a denitrifying bacterium isolated from a bioreactor for tannery wastewater treatment.</title>
        <authorList>
            <person name="Han S.I."/>
            <person name="Kim J.O."/>
            <person name="Lee Y.R."/>
            <person name="Ekpeghere K.I."/>
            <person name="Koh S.C."/>
            <person name="Whang K.S."/>
        </authorList>
    </citation>
    <scope>NUCLEOTIDE SEQUENCE [LARGE SCALE GENOMIC DNA]</scope>
    <source>
        <strain evidence="1 2">KACC 17565</strain>
    </source>
</reference>